<evidence type="ECO:0000313" key="2">
    <source>
        <dbReference type="Proteomes" id="UP000184383"/>
    </source>
</evidence>
<dbReference type="VEuPathDB" id="FungiDB:ASPWEDRAFT_36636"/>
<keyword evidence="2" id="KW-1185">Reference proteome</keyword>
<protein>
    <submittedName>
        <fullName evidence="1">Uncharacterized protein</fullName>
    </submittedName>
</protein>
<reference evidence="2" key="1">
    <citation type="journal article" date="2017" name="Genome Biol.">
        <title>Comparative genomics reveals high biological diversity and specific adaptations in the industrially and medically important fungal genus Aspergillus.</title>
        <authorList>
            <person name="de Vries R.P."/>
            <person name="Riley R."/>
            <person name="Wiebenga A."/>
            <person name="Aguilar-Osorio G."/>
            <person name="Amillis S."/>
            <person name="Uchima C.A."/>
            <person name="Anderluh G."/>
            <person name="Asadollahi M."/>
            <person name="Askin M."/>
            <person name="Barry K."/>
            <person name="Battaglia E."/>
            <person name="Bayram O."/>
            <person name="Benocci T."/>
            <person name="Braus-Stromeyer S.A."/>
            <person name="Caldana C."/>
            <person name="Canovas D."/>
            <person name="Cerqueira G.C."/>
            <person name="Chen F."/>
            <person name="Chen W."/>
            <person name="Choi C."/>
            <person name="Clum A."/>
            <person name="Dos Santos R.A."/>
            <person name="Damasio A.R."/>
            <person name="Diallinas G."/>
            <person name="Emri T."/>
            <person name="Fekete E."/>
            <person name="Flipphi M."/>
            <person name="Freyberg S."/>
            <person name="Gallo A."/>
            <person name="Gournas C."/>
            <person name="Habgood R."/>
            <person name="Hainaut M."/>
            <person name="Harispe M.L."/>
            <person name="Henrissat B."/>
            <person name="Hilden K.S."/>
            <person name="Hope R."/>
            <person name="Hossain A."/>
            <person name="Karabika E."/>
            <person name="Karaffa L."/>
            <person name="Karanyi Z."/>
            <person name="Krasevec N."/>
            <person name="Kuo A."/>
            <person name="Kusch H."/>
            <person name="LaButti K."/>
            <person name="Lagendijk E.L."/>
            <person name="Lapidus A."/>
            <person name="Levasseur A."/>
            <person name="Lindquist E."/>
            <person name="Lipzen A."/>
            <person name="Logrieco A.F."/>
            <person name="MacCabe A."/>
            <person name="Maekelae M.R."/>
            <person name="Malavazi I."/>
            <person name="Melin P."/>
            <person name="Meyer V."/>
            <person name="Mielnichuk N."/>
            <person name="Miskei M."/>
            <person name="Molnar A.P."/>
            <person name="Mule G."/>
            <person name="Ngan C.Y."/>
            <person name="Orejas M."/>
            <person name="Orosz E."/>
            <person name="Ouedraogo J.P."/>
            <person name="Overkamp K.M."/>
            <person name="Park H.-S."/>
            <person name="Perrone G."/>
            <person name="Piumi F."/>
            <person name="Punt P.J."/>
            <person name="Ram A.F."/>
            <person name="Ramon A."/>
            <person name="Rauscher S."/>
            <person name="Record E."/>
            <person name="Riano-Pachon D.M."/>
            <person name="Robert V."/>
            <person name="Roehrig J."/>
            <person name="Ruller R."/>
            <person name="Salamov A."/>
            <person name="Salih N.S."/>
            <person name="Samson R.A."/>
            <person name="Sandor E."/>
            <person name="Sanguinetti M."/>
            <person name="Schuetze T."/>
            <person name="Sepcic K."/>
            <person name="Shelest E."/>
            <person name="Sherlock G."/>
            <person name="Sophianopoulou V."/>
            <person name="Squina F.M."/>
            <person name="Sun H."/>
            <person name="Susca A."/>
            <person name="Todd R.B."/>
            <person name="Tsang A."/>
            <person name="Unkles S.E."/>
            <person name="van de Wiele N."/>
            <person name="van Rossen-Uffink D."/>
            <person name="Oliveira J.V."/>
            <person name="Vesth T.C."/>
            <person name="Visser J."/>
            <person name="Yu J.-H."/>
            <person name="Zhou M."/>
            <person name="Andersen M.R."/>
            <person name="Archer D.B."/>
            <person name="Baker S.E."/>
            <person name="Benoit I."/>
            <person name="Brakhage A.A."/>
            <person name="Braus G.H."/>
            <person name="Fischer R."/>
            <person name="Frisvad J.C."/>
            <person name="Goldman G.H."/>
            <person name="Houbraken J."/>
            <person name="Oakley B."/>
            <person name="Pocsi I."/>
            <person name="Scazzocchio C."/>
            <person name="Seiboth B."/>
            <person name="vanKuyk P.A."/>
            <person name="Wortman J."/>
            <person name="Dyer P.S."/>
            <person name="Grigoriev I.V."/>
        </authorList>
    </citation>
    <scope>NUCLEOTIDE SEQUENCE [LARGE SCALE GENOMIC DNA]</scope>
    <source>
        <strain evidence="2">DTO 134E9</strain>
    </source>
</reference>
<proteinExistence type="predicted"/>
<dbReference type="OrthoDB" id="3796612at2759"/>
<dbReference type="EMBL" id="KV878210">
    <property type="protein sequence ID" value="OJJ38936.1"/>
    <property type="molecule type" value="Genomic_DNA"/>
</dbReference>
<gene>
    <name evidence="1" type="ORF">ASPWEDRAFT_36636</name>
</gene>
<organism evidence="1 2">
    <name type="scientific">Aspergillus wentii DTO 134E9</name>
    <dbReference type="NCBI Taxonomy" id="1073089"/>
    <lineage>
        <taxon>Eukaryota</taxon>
        <taxon>Fungi</taxon>
        <taxon>Dikarya</taxon>
        <taxon>Ascomycota</taxon>
        <taxon>Pezizomycotina</taxon>
        <taxon>Eurotiomycetes</taxon>
        <taxon>Eurotiomycetidae</taxon>
        <taxon>Eurotiales</taxon>
        <taxon>Aspergillaceae</taxon>
        <taxon>Aspergillus</taxon>
        <taxon>Aspergillus subgen. Cremei</taxon>
    </lineage>
</organism>
<dbReference type="Proteomes" id="UP000184383">
    <property type="component" value="Unassembled WGS sequence"/>
</dbReference>
<accession>A0A1L9RVI9</accession>
<sequence length="299" mass="33542">MAFEQKGRPGGECESPNLVEDSLDWDIPIYPAGDEASLHIRNDPNDPYQRDRIIHRPGKVHIGCTHADVVHGYLTPDCNDLYTLIVLDFRFHPNGIARRIKEAWVKIKFAGMEMGRPDPEVVQICPDGLFCVEPTRQNEQLVKGAGLNIGGGVTGAQVGGDCRLERIVERETVHHTRVRGSIDLTRNYGPDDAVSWTLLENPTTKTGVVSSLRGVILLKRKSMERFKARVTLKAKVDTATTIGSMFENDPEDDDVWYDPNKAPTNRLHKYDVDSLKEVDLESLSKVIFRQDLDPNEDGK</sequence>
<dbReference type="AlphaFoldDB" id="A0A1L9RVI9"/>
<evidence type="ECO:0000313" key="1">
    <source>
        <dbReference type="EMBL" id="OJJ38936.1"/>
    </source>
</evidence>
<dbReference type="GeneID" id="63750353"/>
<name>A0A1L9RVI9_ASPWE</name>
<dbReference type="RefSeq" id="XP_040692612.1">
    <property type="nucleotide sequence ID" value="XM_040834505.1"/>
</dbReference>
<dbReference type="STRING" id="1073089.A0A1L9RVI9"/>